<dbReference type="EMBL" id="AMZN01000068">
    <property type="protein sequence ID" value="ELR69778.1"/>
    <property type="molecule type" value="Genomic_DNA"/>
</dbReference>
<gene>
    <name evidence="1" type="ORF">C900_04625</name>
</gene>
<dbReference type="OrthoDB" id="794757at2"/>
<dbReference type="RefSeq" id="WP_009581814.1">
    <property type="nucleotide sequence ID" value="NZ_AMZN01000068.1"/>
</dbReference>
<organism evidence="1 2">
    <name type="scientific">Fulvivirga imtechensis AK7</name>
    <dbReference type="NCBI Taxonomy" id="1237149"/>
    <lineage>
        <taxon>Bacteria</taxon>
        <taxon>Pseudomonadati</taxon>
        <taxon>Bacteroidota</taxon>
        <taxon>Cytophagia</taxon>
        <taxon>Cytophagales</taxon>
        <taxon>Fulvivirgaceae</taxon>
        <taxon>Fulvivirga</taxon>
    </lineage>
</organism>
<protein>
    <recommendedName>
        <fullName evidence="3">Lipoprotein</fullName>
    </recommendedName>
</protein>
<evidence type="ECO:0000313" key="2">
    <source>
        <dbReference type="Proteomes" id="UP000011135"/>
    </source>
</evidence>
<dbReference type="Proteomes" id="UP000011135">
    <property type="component" value="Unassembled WGS sequence"/>
</dbReference>
<reference evidence="1 2" key="1">
    <citation type="submission" date="2012-12" db="EMBL/GenBank/DDBJ databases">
        <title>Genome assembly of Fulvivirga imtechensis AK7.</title>
        <authorList>
            <person name="Nupur N."/>
            <person name="Khatri I."/>
            <person name="Kumar R."/>
            <person name="Subramanian S."/>
            <person name="Pinnaka A."/>
        </authorList>
    </citation>
    <scope>NUCLEOTIDE SEQUENCE [LARGE SCALE GENOMIC DNA]</scope>
    <source>
        <strain evidence="1 2">AK7</strain>
    </source>
</reference>
<keyword evidence="2" id="KW-1185">Reference proteome</keyword>
<evidence type="ECO:0008006" key="3">
    <source>
        <dbReference type="Google" id="ProtNLM"/>
    </source>
</evidence>
<sequence>MKYILFLLFVLALGACHVKPDKKVSYYYDTDSLLQQQKNILQQRHASILKTATIQGNKEKSTIKPDGSVSWDQEFQIFEKININKPVLRGVYDVKEYDDIRSNLKVKEYHTSEKDAEVLFLKIYYLNKPANLRKIEAKYVENNPIYRSQRHLEFLFDDHTGAPLLHQYTVRGSQKMIFKDSVLFTVTGKIDL</sequence>
<accession>L8JNP4</accession>
<dbReference type="PROSITE" id="PS51257">
    <property type="entry name" value="PROKAR_LIPOPROTEIN"/>
    <property type="match status" value="1"/>
</dbReference>
<comment type="caution">
    <text evidence="1">The sequence shown here is derived from an EMBL/GenBank/DDBJ whole genome shotgun (WGS) entry which is preliminary data.</text>
</comment>
<dbReference type="AlphaFoldDB" id="L8JNP4"/>
<evidence type="ECO:0000313" key="1">
    <source>
        <dbReference type="EMBL" id="ELR69778.1"/>
    </source>
</evidence>
<proteinExistence type="predicted"/>
<dbReference type="STRING" id="1237149.C900_04625"/>
<name>L8JNP4_9BACT</name>